<keyword evidence="5" id="KW-0325">Glycoprotein</keyword>
<dbReference type="SUPFAM" id="SSF51445">
    <property type="entry name" value="(Trans)glycosidases"/>
    <property type="match status" value="1"/>
</dbReference>
<dbReference type="PANTHER" id="PTHR31468">
    <property type="entry name" value="1,3-BETA-GLUCANOSYLTRANSFERASE GAS1"/>
    <property type="match status" value="1"/>
</dbReference>
<keyword evidence="6" id="KW-0472">Membrane</keyword>
<dbReference type="Pfam" id="PF03198">
    <property type="entry name" value="Glyco_hydro_72"/>
    <property type="match status" value="1"/>
</dbReference>
<protein>
    <recommendedName>
        <fullName evidence="6">1,3-beta-glucanosyltransferase</fullName>
        <ecNumber evidence="6">2.4.1.-</ecNumber>
    </recommendedName>
</protein>
<dbReference type="InterPro" id="IPR017853">
    <property type="entry name" value="GH"/>
</dbReference>
<reference evidence="8 9" key="2">
    <citation type="journal article" date="2021" name="Curr. Genet.">
        <title>Genetic response to nitrogen starvation in the aggressive Eucalyptus foliar pathogen Teratosphaeria destructans.</title>
        <authorList>
            <person name="Havenga M."/>
            <person name="Wingfield B.D."/>
            <person name="Wingfield M.J."/>
            <person name="Dreyer L.L."/>
            <person name="Roets F."/>
            <person name="Aylward J."/>
        </authorList>
    </citation>
    <scope>NUCLEOTIDE SEQUENCE [LARGE SCALE GENOMIC DNA]</scope>
    <source>
        <strain evidence="8">CMW44962</strain>
    </source>
</reference>
<feature type="region of interest" description="Disordered" evidence="7">
    <location>
        <begin position="371"/>
        <end position="392"/>
    </location>
</feature>
<keyword evidence="6" id="KW-0449">Lipoprotein</keyword>
<dbReference type="AlphaFoldDB" id="A0A9W7SJN3"/>
<dbReference type="PANTHER" id="PTHR31468:SF2">
    <property type="entry name" value="1,3-BETA-GLUCANOSYLTRANSFERASE GAS1"/>
    <property type="match status" value="1"/>
</dbReference>
<dbReference type="Gene3D" id="3.20.20.80">
    <property type="entry name" value="Glycosidases"/>
    <property type="match status" value="1"/>
</dbReference>
<accession>A0A9W7SJN3</accession>
<dbReference type="Proteomes" id="UP001138500">
    <property type="component" value="Unassembled WGS sequence"/>
</dbReference>
<comment type="function">
    <text evidence="6">Splits internally a 1,3-beta-glucan molecule and transfers the newly generated reducing end (the donor) to the non-reducing end of another 1,3-beta-glucan molecule (the acceptor) forming a 1,3-beta linkage, resulting in the elongation of 1,3-beta-glucan chains in the cell wall.</text>
</comment>
<evidence type="ECO:0000256" key="7">
    <source>
        <dbReference type="SAM" id="MobiDB-lite"/>
    </source>
</evidence>
<dbReference type="GO" id="GO:0071970">
    <property type="term" value="P:fungal-type cell wall (1-&gt;3)-beta-D-glucan biosynthetic process"/>
    <property type="evidence" value="ECO:0007669"/>
    <property type="project" value="TreeGrafter"/>
</dbReference>
<evidence type="ECO:0000313" key="9">
    <source>
        <dbReference type="Proteomes" id="UP001138500"/>
    </source>
</evidence>
<dbReference type="EMBL" id="RIBY02002411">
    <property type="protein sequence ID" value="KAH9816366.1"/>
    <property type="molecule type" value="Genomic_DNA"/>
</dbReference>
<comment type="subcellular location">
    <subcellularLocation>
        <location evidence="1 6">Cell membrane</location>
        <topology evidence="1 6">Lipid-anchor</topology>
        <topology evidence="1 6">GPI-anchor</topology>
    </subcellularLocation>
</comment>
<keyword evidence="3" id="KW-0732">Signal</keyword>
<evidence type="ECO:0000256" key="5">
    <source>
        <dbReference type="ARBA" id="ARBA00023180"/>
    </source>
</evidence>
<keyword evidence="4" id="KW-1015">Disulfide bond</keyword>
<evidence type="ECO:0000256" key="3">
    <source>
        <dbReference type="ARBA" id="ARBA00022729"/>
    </source>
</evidence>
<evidence type="ECO:0000256" key="2">
    <source>
        <dbReference type="ARBA" id="ARBA00007528"/>
    </source>
</evidence>
<comment type="similarity">
    <text evidence="2 6">Belongs to the glycosyl hydrolase 72 family.</text>
</comment>
<organism evidence="8 9">
    <name type="scientific">Teratosphaeria destructans</name>
    <dbReference type="NCBI Taxonomy" id="418781"/>
    <lineage>
        <taxon>Eukaryota</taxon>
        <taxon>Fungi</taxon>
        <taxon>Dikarya</taxon>
        <taxon>Ascomycota</taxon>
        <taxon>Pezizomycotina</taxon>
        <taxon>Dothideomycetes</taxon>
        <taxon>Dothideomycetidae</taxon>
        <taxon>Mycosphaerellales</taxon>
        <taxon>Teratosphaeriaceae</taxon>
        <taxon>Teratosphaeria</taxon>
    </lineage>
</organism>
<dbReference type="GO" id="GO:0098552">
    <property type="term" value="C:side of membrane"/>
    <property type="evidence" value="ECO:0007669"/>
    <property type="project" value="UniProtKB-KW"/>
</dbReference>
<name>A0A9W7SJN3_9PEZI</name>
<evidence type="ECO:0000256" key="1">
    <source>
        <dbReference type="ARBA" id="ARBA00004609"/>
    </source>
</evidence>
<keyword evidence="6" id="KW-0336">GPI-anchor</keyword>
<evidence type="ECO:0000256" key="4">
    <source>
        <dbReference type="ARBA" id="ARBA00023157"/>
    </source>
</evidence>
<sequence>MATDRETIRIDGLYFWRGEDRAPTNNGIPQFFVRGVVYQIPEEGIDVLSDDHLPQLRRDVQLLQELGINTIYVYSLNNTKSHDAAMRLLDDAGIYVLATLSTKHHIIRRVNSSGSYTQATISSLFQTIDAMSRYPNVLGLFVANGTIYSPAHEPALPYLQAAVRDVKRYMRLRHRRTGQRILPIGYAAAETDTASLAALSSRDDATAIDFWATTSYGKDLTDERTQGELLDFVAKGRGIPILLSEYSFSPPRATIDQPRGFDGVAALFAPPLSRRLSGGCVYQFWNLANGYGLVELVPVGGKAESRAYQAALERARDGRKVVERRQVEGIGSLSIFGDFRAYQAQLEATRDVHVRSSNEGSQGALLARLKSEHDQDSRLPVPESCVDWTDSE</sequence>
<dbReference type="GO" id="GO:0042124">
    <property type="term" value="F:1,3-beta-glucanosyltransferase activity"/>
    <property type="evidence" value="ECO:0007669"/>
    <property type="project" value="TreeGrafter"/>
</dbReference>
<keyword evidence="9" id="KW-1185">Reference proteome</keyword>
<evidence type="ECO:0000256" key="6">
    <source>
        <dbReference type="RuleBase" id="RU361209"/>
    </source>
</evidence>
<dbReference type="EC" id="2.4.1.-" evidence="6"/>
<dbReference type="GO" id="GO:0031505">
    <property type="term" value="P:fungal-type cell wall organization"/>
    <property type="evidence" value="ECO:0007669"/>
    <property type="project" value="TreeGrafter"/>
</dbReference>
<dbReference type="OrthoDB" id="1055148at2759"/>
<proteinExistence type="inferred from homology"/>
<reference evidence="8 9" key="1">
    <citation type="journal article" date="2018" name="IMA Fungus">
        <title>IMA Genome-F 10: Nine draft genome sequences of Claviceps purpurea s.lat., including C. arundinis, C. humidiphila, and C. cf. spartinae, pseudomolecules for the pitch canker pathogen Fusarium circinatum, draft genome of Davidsoniella eucalypti, Grosmannia galeiformis, Quambalaria eucalypti, and Teratosphaeria destructans.</title>
        <authorList>
            <person name="Wingfield B.D."/>
            <person name="Liu M."/>
            <person name="Nguyen H.D."/>
            <person name="Lane F.A."/>
            <person name="Morgan S.W."/>
            <person name="De Vos L."/>
            <person name="Wilken P.M."/>
            <person name="Duong T.A."/>
            <person name="Aylward J."/>
            <person name="Coetzee M.P."/>
            <person name="Dadej K."/>
            <person name="De Beer Z.W."/>
            <person name="Findlay W."/>
            <person name="Havenga M."/>
            <person name="Kolarik M."/>
            <person name="Menzies J.G."/>
            <person name="Naidoo K."/>
            <person name="Pochopski O."/>
            <person name="Shoukouhi P."/>
            <person name="Santana Q.C."/>
            <person name="Seifert K.A."/>
            <person name="Soal N."/>
            <person name="Steenkamp E.T."/>
            <person name="Tatham C.T."/>
            <person name="van der Nest M.A."/>
            <person name="Wingfield M.J."/>
        </authorList>
    </citation>
    <scope>NUCLEOTIDE SEQUENCE [LARGE SCALE GENOMIC DNA]</scope>
    <source>
        <strain evidence="8">CMW44962</strain>
    </source>
</reference>
<dbReference type="GO" id="GO:0005886">
    <property type="term" value="C:plasma membrane"/>
    <property type="evidence" value="ECO:0007669"/>
    <property type="project" value="UniProtKB-SubCell"/>
</dbReference>
<dbReference type="InterPro" id="IPR004886">
    <property type="entry name" value="Glucanosyltransferase"/>
</dbReference>
<comment type="caution">
    <text evidence="8">The sequence shown here is derived from an EMBL/GenBank/DDBJ whole genome shotgun (WGS) entry which is preliminary data.</text>
</comment>
<evidence type="ECO:0000313" key="8">
    <source>
        <dbReference type="EMBL" id="KAH9816366.1"/>
    </source>
</evidence>
<keyword evidence="6" id="KW-0808">Transferase</keyword>
<gene>
    <name evidence="8" type="ORF">Tdes44962_MAKER05633</name>
</gene>